<dbReference type="SUPFAM" id="SSF47240">
    <property type="entry name" value="Ferritin-like"/>
    <property type="match status" value="1"/>
</dbReference>
<keyword evidence="2" id="KW-1185">Reference proteome</keyword>
<reference evidence="2" key="1">
    <citation type="journal article" date="2019" name="Int. J. Syst. Evol. Microbiol.">
        <title>The Global Catalogue of Microorganisms (GCM) 10K type strain sequencing project: providing services to taxonomists for standard genome sequencing and annotation.</title>
        <authorList>
            <consortium name="The Broad Institute Genomics Platform"/>
            <consortium name="The Broad Institute Genome Sequencing Center for Infectious Disease"/>
            <person name="Wu L."/>
            <person name="Ma J."/>
        </authorList>
    </citation>
    <scope>NUCLEOTIDE SEQUENCE [LARGE SCALE GENOMIC DNA]</scope>
    <source>
        <strain evidence="2">CCM 8749</strain>
    </source>
</reference>
<dbReference type="InterPro" id="IPR009078">
    <property type="entry name" value="Ferritin-like_SF"/>
</dbReference>
<sequence>MPQSQTQQQQQQAIIPTPPQVITTKDCLYLKDQLSWELIAMKKCRHFANECSDPEIKQAIDQAGQMHERHYQLLLKHLQNNNTAEMQKMHQMQQ</sequence>
<gene>
    <name evidence="1" type="ORF">ACFPXP_15835</name>
</gene>
<name>A0ABW1IRY7_9BACL</name>
<proteinExistence type="predicted"/>
<comment type="caution">
    <text evidence="1">The sequence shown here is derived from an EMBL/GenBank/DDBJ whole genome shotgun (WGS) entry which is preliminary data.</text>
</comment>
<dbReference type="Proteomes" id="UP001596250">
    <property type="component" value="Unassembled WGS sequence"/>
</dbReference>
<evidence type="ECO:0000313" key="1">
    <source>
        <dbReference type="EMBL" id="MFC5987877.1"/>
    </source>
</evidence>
<accession>A0ABW1IRY7</accession>
<dbReference type="EMBL" id="JBHSQV010000172">
    <property type="protein sequence ID" value="MFC5987877.1"/>
    <property type="molecule type" value="Genomic_DNA"/>
</dbReference>
<dbReference type="RefSeq" id="WP_379895296.1">
    <property type="nucleotide sequence ID" value="NZ_CBCSCT010000029.1"/>
</dbReference>
<organism evidence="1 2">
    <name type="scientific">Marinicrinis lubricantis</name>
    <dbReference type="NCBI Taxonomy" id="2086470"/>
    <lineage>
        <taxon>Bacteria</taxon>
        <taxon>Bacillati</taxon>
        <taxon>Bacillota</taxon>
        <taxon>Bacilli</taxon>
        <taxon>Bacillales</taxon>
        <taxon>Paenibacillaceae</taxon>
    </lineage>
</organism>
<evidence type="ECO:0000313" key="2">
    <source>
        <dbReference type="Proteomes" id="UP001596250"/>
    </source>
</evidence>
<evidence type="ECO:0008006" key="3">
    <source>
        <dbReference type="Google" id="ProtNLM"/>
    </source>
</evidence>
<protein>
    <recommendedName>
        <fullName evidence="3">Rubrerythrin family protein</fullName>
    </recommendedName>
</protein>